<accession>A0A811PR71</accession>
<sequence length="184" mass="20517">MAGKEKEGPMKNFREAGWMPPCSSSRHTPTEEESDLVYGGLRPCTGGHTPMEEEKEVDLVYDGLRPCVGRHMLVKQDDHDKVKGSVIAAERKADYSQIAAAGAASDEKPAEATSGGDVQQAPEMKWVEMPLEYIAWLLAQKREEGLIPEIMATDEAGKEEFFAFQEWVRETFDQNGTEECNVYT</sequence>
<evidence type="ECO:0000313" key="3">
    <source>
        <dbReference type="Proteomes" id="UP000604825"/>
    </source>
</evidence>
<feature type="compositionally biased region" description="Basic and acidic residues" evidence="1">
    <location>
        <begin position="1"/>
        <end position="14"/>
    </location>
</feature>
<keyword evidence="3" id="KW-1185">Reference proteome</keyword>
<comment type="caution">
    <text evidence="2">The sequence shown here is derived from an EMBL/GenBank/DDBJ whole genome shotgun (WGS) entry which is preliminary data.</text>
</comment>
<dbReference type="Proteomes" id="UP000604825">
    <property type="component" value="Unassembled WGS sequence"/>
</dbReference>
<proteinExistence type="predicted"/>
<evidence type="ECO:0000256" key="1">
    <source>
        <dbReference type="SAM" id="MobiDB-lite"/>
    </source>
</evidence>
<feature type="region of interest" description="Disordered" evidence="1">
    <location>
        <begin position="1"/>
        <end position="41"/>
    </location>
</feature>
<feature type="region of interest" description="Disordered" evidence="1">
    <location>
        <begin position="99"/>
        <end position="118"/>
    </location>
</feature>
<dbReference type="EMBL" id="CAJGYO010000007">
    <property type="protein sequence ID" value="CAD6244803.1"/>
    <property type="molecule type" value="Genomic_DNA"/>
</dbReference>
<organism evidence="2 3">
    <name type="scientific">Miscanthus lutarioriparius</name>
    <dbReference type="NCBI Taxonomy" id="422564"/>
    <lineage>
        <taxon>Eukaryota</taxon>
        <taxon>Viridiplantae</taxon>
        <taxon>Streptophyta</taxon>
        <taxon>Embryophyta</taxon>
        <taxon>Tracheophyta</taxon>
        <taxon>Spermatophyta</taxon>
        <taxon>Magnoliopsida</taxon>
        <taxon>Liliopsida</taxon>
        <taxon>Poales</taxon>
        <taxon>Poaceae</taxon>
        <taxon>PACMAD clade</taxon>
        <taxon>Panicoideae</taxon>
        <taxon>Andropogonodae</taxon>
        <taxon>Andropogoneae</taxon>
        <taxon>Saccharinae</taxon>
        <taxon>Miscanthus</taxon>
    </lineage>
</organism>
<gene>
    <name evidence="2" type="ORF">NCGR_LOCUS29345</name>
</gene>
<evidence type="ECO:0000313" key="2">
    <source>
        <dbReference type="EMBL" id="CAD6244803.1"/>
    </source>
</evidence>
<reference evidence="2" key="1">
    <citation type="submission" date="2020-10" db="EMBL/GenBank/DDBJ databases">
        <authorList>
            <person name="Han B."/>
            <person name="Lu T."/>
            <person name="Zhao Q."/>
            <person name="Huang X."/>
            <person name="Zhao Y."/>
        </authorList>
    </citation>
    <scope>NUCLEOTIDE SEQUENCE</scope>
</reference>
<dbReference type="AlphaFoldDB" id="A0A811PR71"/>
<protein>
    <submittedName>
        <fullName evidence="2">Uncharacterized protein</fullName>
    </submittedName>
</protein>
<name>A0A811PR71_9POAL</name>